<reference evidence="1" key="1">
    <citation type="submission" date="2015-12" db="EMBL/GenBank/DDBJ databases">
        <title>Gene expression during late stages of embryo sac development: a critical building block for successful pollen-pistil interactions.</title>
        <authorList>
            <person name="Liu Y."/>
            <person name="Joly V."/>
            <person name="Sabar M."/>
            <person name="Matton D.P."/>
        </authorList>
    </citation>
    <scope>NUCLEOTIDE SEQUENCE</scope>
</reference>
<accession>A0A0V0I4R9</accession>
<name>A0A0V0I4R9_SOLCH</name>
<organism evidence="1">
    <name type="scientific">Solanum chacoense</name>
    <name type="common">Chaco potato</name>
    <dbReference type="NCBI Taxonomy" id="4108"/>
    <lineage>
        <taxon>Eukaryota</taxon>
        <taxon>Viridiplantae</taxon>
        <taxon>Streptophyta</taxon>
        <taxon>Embryophyta</taxon>
        <taxon>Tracheophyta</taxon>
        <taxon>Spermatophyta</taxon>
        <taxon>Magnoliopsida</taxon>
        <taxon>eudicotyledons</taxon>
        <taxon>Gunneridae</taxon>
        <taxon>Pentapetalae</taxon>
        <taxon>asterids</taxon>
        <taxon>lamiids</taxon>
        <taxon>Solanales</taxon>
        <taxon>Solanaceae</taxon>
        <taxon>Solanoideae</taxon>
        <taxon>Solaneae</taxon>
        <taxon>Solanum</taxon>
    </lineage>
</organism>
<dbReference type="AlphaFoldDB" id="A0A0V0I4R9"/>
<sequence>MTKLHKIFQNAQQKHEFYQFLVKPFIRKGFLNNLVFLVSRHIRFLSRPKNSINTVILHPKLLYLPKKHWHAKERK</sequence>
<proteinExistence type="predicted"/>
<protein>
    <submittedName>
        <fullName evidence="1">Putative ovule protein</fullName>
    </submittedName>
</protein>
<dbReference type="EMBL" id="GEDG01011017">
    <property type="protein sequence ID" value="JAP27582.1"/>
    <property type="molecule type" value="Transcribed_RNA"/>
</dbReference>
<evidence type="ECO:0000313" key="1">
    <source>
        <dbReference type="EMBL" id="JAP27582.1"/>
    </source>
</evidence>